<dbReference type="Pfam" id="PF18705">
    <property type="entry name" value="DUF5643"/>
    <property type="match status" value="1"/>
</dbReference>
<evidence type="ECO:0000256" key="1">
    <source>
        <dbReference type="SAM" id="Phobius"/>
    </source>
</evidence>
<keyword evidence="1" id="KW-1133">Transmembrane helix</keyword>
<protein>
    <submittedName>
        <fullName evidence="4">DUF4179 domain-containing protein</fullName>
    </submittedName>
</protein>
<sequence>MTSDQIDERLHRLRLERKLKVDIPEAVELRMGEILGRIRAEASSSLSATGQRHKLDRDVLSDDIRQVNGQAGHSHSIVPRRFHRLRRLAAVTVAGVLLLGTGMAGLGYISPAFADSMRSVPVIGSLFSLYGDRGMQAAAENGLVQPVAATETHGDTTISVRNVIYDGTRIVLEVDREGDGEFYSRNLREPKRGELTSVEAFLQEQQLMPSWSSAGEHSVLVSIDRLQSELPSQFTLGVKLTVAGVEQPFRFDVPVKINAEPIVIEKPKMPDTLAYRGFVVDKVVVTPVTTQVFFHLRPKAEDTANTFVHPDDFDMSAAQDDQGRVYQILGGQGDPMTESGSKQYYIFEPISKVARTLKFNFNVAGGPDGKPYSIEMEVPLPDRQR</sequence>
<dbReference type="Proteomes" id="UP000665561">
    <property type="component" value="Unassembled WGS sequence"/>
</dbReference>
<proteinExistence type="predicted"/>
<gene>
    <name evidence="4" type="ORF">GT019_31375</name>
</gene>
<accession>A0ABW9Y060</accession>
<dbReference type="RefSeq" id="WP_161747381.1">
    <property type="nucleotide sequence ID" value="NZ_JAAAMV010000042.1"/>
</dbReference>
<dbReference type="EMBL" id="JAAAMV010000042">
    <property type="protein sequence ID" value="NBD28382.1"/>
    <property type="molecule type" value="Genomic_DNA"/>
</dbReference>
<evidence type="ECO:0000259" key="2">
    <source>
        <dbReference type="Pfam" id="PF13786"/>
    </source>
</evidence>
<evidence type="ECO:0000313" key="5">
    <source>
        <dbReference type="Proteomes" id="UP000665561"/>
    </source>
</evidence>
<dbReference type="Gene3D" id="2.60.40.1630">
    <property type="entry name" value="bacillus anthracis domain"/>
    <property type="match status" value="1"/>
</dbReference>
<keyword evidence="1" id="KW-0812">Transmembrane</keyword>
<evidence type="ECO:0000313" key="4">
    <source>
        <dbReference type="EMBL" id="NBD28382.1"/>
    </source>
</evidence>
<dbReference type="InterPro" id="IPR025436">
    <property type="entry name" value="DUF4179"/>
</dbReference>
<evidence type="ECO:0000259" key="3">
    <source>
        <dbReference type="Pfam" id="PF18705"/>
    </source>
</evidence>
<feature type="domain" description="DUF4179" evidence="2">
    <location>
        <begin position="87"/>
        <end position="172"/>
    </location>
</feature>
<keyword evidence="1" id="KW-0472">Membrane</keyword>
<dbReference type="Pfam" id="PF13786">
    <property type="entry name" value="DUF4179"/>
    <property type="match status" value="1"/>
</dbReference>
<dbReference type="InterPro" id="IPR040680">
    <property type="entry name" value="DUF5643"/>
</dbReference>
<keyword evidence="5" id="KW-1185">Reference proteome</keyword>
<comment type="caution">
    <text evidence="4">The sequence shown here is derived from an EMBL/GenBank/DDBJ whole genome shotgun (WGS) entry which is preliminary data.</text>
</comment>
<reference evidence="4 5" key="1">
    <citation type="submission" date="2020-01" db="EMBL/GenBank/DDBJ databases">
        <title>Paenibacillus soybeanensis sp. nov. isolated from the nodules of soybean (Glycine max(L.) Merr).</title>
        <authorList>
            <person name="Wang H."/>
        </authorList>
    </citation>
    <scope>NUCLEOTIDE SEQUENCE [LARGE SCALE GENOMIC DNA]</scope>
    <source>
        <strain evidence="4 5">T1</strain>
    </source>
</reference>
<name>A0ABW9Y060_9BACL</name>
<feature type="transmembrane region" description="Helical" evidence="1">
    <location>
        <begin position="88"/>
        <end position="109"/>
    </location>
</feature>
<organism evidence="4 5">
    <name type="scientific">Paenibacillus glycinis</name>
    <dbReference type="NCBI Taxonomy" id="2697035"/>
    <lineage>
        <taxon>Bacteria</taxon>
        <taxon>Bacillati</taxon>
        <taxon>Bacillota</taxon>
        <taxon>Bacilli</taxon>
        <taxon>Bacillales</taxon>
        <taxon>Paenibacillaceae</taxon>
        <taxon>Paenibacillus</taxon>
    </lineage>
</organism>
<feature type="domain" description="DUF5643" evidence="3">
    <location>
        <begin position="278"/>
        <end position="370"/>
    </location>
</feature>